<gene>
    <name evidence="2" type="ORF">D0907_17065</name>
    <name evidence="3" type="ORF">SAMN04487854_10813</name>
</gene>
<dbReference type="Proteomes" id="UP000183805">
    <property type="component" value="Unassembled WGS sequence"/>
</dbReference>
<dbReference type="RefSeq" id="WP_065979051.1">
    <property type="nucleotide sequence ID" value="NZ_CP032091.1"/>
</dbReference>
<accession>A0AAD0S2V2</accession>
<name>A0AAD0S2V2_9GAMM</name>
<proteinExistence type="predicted"/>
<feature type="region of interest" description="Disordered" evidence="1">
    <location>
        <begin position="1"/>
        <end position="45"/>
    </location>
</feature>
<dbReference type="Proteomes" id="UP000264605">
    <property type="component" value="Plasmid unnamed1"/>
</dbReference>
<organism evidence="2 5">
    <name type="scientific">Pseudoalteromonas lipolytica</name>
    <dbReference type="NCBI Taxonomy" id="570156"/>
    <lineage>
        <taxon>Bacteria</taxon>
        <taxon>Pseudomonadati</taxon>
        <taxon>Pseudomonadota</taxon>
        <taxon>Gammaproteobacteria</taxon>
        <taxon>Alteromonadales</taxon>
        <taxon>Pseudoalteromonadaceae</taxon>
        <taxon>Pseudoalteromonas</taxon>
    </lineage>
</organism>
<evidence type="ECO:0000313" key="3">
    <source>
        <dbReference type="EMBL" id="SFT72232.1"/>
    </source>
</evidence>
<evidence type="ECO:0000256" key="1">
    <source>
        <dbReference type="SAM" id="MobiDB-lite"/>
    </source>
</evidence>
<dbReference type="AlphaFoldDB" id="A0AAD0S2V2"/>
<sequence>MTLPIGSGFFTGDIPGQYSRKNTVTDAPKAISDQSAEQKSSTEYVKTSPQGVALAAEFKTESQNYQQTIYDKPNNPKISRAISTYTEFANLERRAEVQSLIGVDVYA</sequence>
<keyword evidence="4" id="KW-1185">Reference proteome</keyword>
<feature type="compositionally biased region" description="Polar residues" evidence="1">
    <location>
        <begin position="32"/>
        <end position="45"/>
    </location>
</feature>
<evidence type="ECO:0000313" key="4">
    <source>
        <dbReference type="Proteomes" id="UP000183805"/>
    </source>
</evidence>
<protein>
    <submittedName>
        <fullName evidence="2">Uncharacterized protein</fullName>
    </submittedName>
</protein>
<geneLocation type="plasmid" evidence="2 5">
    <name>unnamed1</name>
</geneLocation>
<keyword evidence="2" id="KW-0614">Plasmid</keyword>
<dbReference type="KEGG" id="pdj:D0907_17065"/>
<evidence type="ECO:0000313" key="2">
    <source>
        <dbReference type="EMBL" id="AXV67037.1"/>
    </source>
</evidence>
<dbReference type="EMBL" id="CP032091">
    <property type="protein sequence ID" value="AXV67037.1"/>
    <property type="molecule type" value="Genomic_DNA"/>
</dbReference>
<reference evidence="2 5" key="2">
    <citation type="submission" date="2018-08" db="EMBL/GenBank/DDBJ databases">
        <title>Draft genome sequence of Pseudoalteromonas donghaensis HJ51.</title>
        <authorList>
            <person name="Oh J."/>
            <person name="Roh D."/>
        </authorList>
    </citation>
    <scope>NUCLEOTIDE SEQUENCE [LARGE SCALE GENOMIC DNA]</scope>
    <source>
        <strain evidence="2 5">HJ51</strain>
        <plasmid evidence="2 5">unnamed1</plasmid>
    </source>
</reference>
<dbReference type="EMBL" id="FPAZ01000008">
    <property type="protein sequence ID" value="SFT72232.1"/>
    <property type="molecule type" value="Genomic_DNA"/>
</dbReference>
<evidence type="ECO:0000313" key="5">
    <source>
        <dbReference type="Proteomes" id="UP000264605"/>
    </source>
</evidence>
<reference evidence="3 4" key="1">
    <citation type="submission" date="2016-10" db="EMBL/GenBank/DDBJ databases">
        <authorList>
            <person name="Varghese N."/>
            <person name="Submissions S."/>
        </authorList>
    </citation>
    <scope>NUCLEOTIDE SEQUENCE [LARGE SCALE GENOMIC DNA]</scope>
    <source>
        <strain evidence="3 4">CGMCC 1.8499</strain>
    </source>
</reference>
<dbReference type="GeneID" id="99507193"/>